<sequence length="237" mass="27376">MWMCGASVPNNYCTYQCKPSNDPNCPIPNGASETFDVSTYYYDYAATQEGAIPVHKHCLQIFKKALAREKGFSLAQLDSVDLNPDILFSTMRQKRLSQGLRCLDIDYFELVKNKREQYFIFELQTLPSLLDPLHVTAIKDYINIMPIVRPDPETKPASLYPQSLHDSLFTLPPEILLEILMILPTESFTTFMAASPTARQIQLTPSFWRKRIELQMPWSWEVIAHAAQRSESYDWER</sequence>
<organism evidence="2 3">
    <name type="scientific">Lentinula boryana</name>
    <dbReference type="NCBI Taxonomy" id="40481"/>
    <lineage>
        <taxon>Eukaryota</taxon>
        <taxon>Fungi</taxon>
        <taxon>Dikarya</taxon>
        <taxon>Basidiomycota</taxon>
        <taxon>Agaricomycotina</taxon>
        <taxon>Agaricomycetes</taxon>
        <taxon>Agaricomycetidae</taxon>
        <taxon>Agaricales</taxon>
        <taxon>Marasmiineae</taxon>
        <taxon>Omphalotaceae</taxon>
        <taxon>Lentinula</taxon>
    </lineage>
</organism>
<comment type="caution">
    <text evidence="2">The sequence shown here is derived from an EMBL/GenBank/DDBJ whole genome shotgun (WGS) entry which is preliminary data.</text>
</comment>
<gene>
    <name evidence="2" type="ORF">F5050DRAFT_1779288</name>
</gene>
<dbReference type="Proteomes" id="UP001163828">
    <property type="component" value="Unassembled WGS sequence"/>
</dbReference>
<dbReference type="InterPro" id="IPR001810">
    <property type="entry name" value="F-box_dom"/>
</dbReference>
<dbReference type="Pfam" id="PF00646">
    <property type="entry name" value="F-box"/>
    <property type="match status" value="1"/>
</dbReference>
<dbReference type="SUPFAM" id="SSF81383">
    <property type="entry name" value="F-box domain"/>
    <property type="match status" value="1"/>
</dbReference>
<evidence type="ECO:0000259" key="1">
    <source>
        <dbReference type="PROSITE" id="PS50181"/>
    </source>
</evidence>
<protein>
    <recommendedName>
        <fullName evidence="1">F-box domain-containing protein</fullName>
    </recommendedName>
</protein>
<name>A0ABQ8Q5J9_9AGAR</name>
<accession>A0ABQ8Q5J9</accession>
<evidence type="ECO:0000313" key="2">
    <source>
        <dbReference type="EMBL" id="KAJ3993787.1"/>
    </source>
</evidence>
<reference evidence="2" key="1">
    <citation type="submission" date="2022-08" db="EMBL/GenBank/DDBJ databases">
        <authorList>
            <consortium name="DOE Joint Genome Institute"/>
            <person name="Min B."/>
            <person name="Riley R."/>
            <person name="Sierra-Patev S."/>
            <person name="Naranjo-Ortiz M."/>
            <person name="Looney B."/>
            <person name="Konkel Z."/>
            <person name="Slot J.C."/>
            <person name="Sakamoto Y."/>
            <person name="Steenwyk J.L."/>
            <person name="Rokas A."/>
            <person name="Carro J."/>
            <person name="Camarero S."/>
            <person name="Ferreira P."/>
            <person name="Molpeceres G."/>
            <person name="Ruiz-Duenas F.J."/>
            <person name="Serrano A."/>
            <person name="Henrissat B."/>
            <person name="Drula E."/>
            <person name="Hughes K.W."/>
            <person name="Mata J.L."/>
            <person name="Ishikawa N.K."/>
            <person name="Vargas-Isla R."/>
            <person name="Ushijima S."/>
            <person name="Smith C.A."/>
            <person name="Ahrendt S."/>
            <person name="Andreopoulos W."/>
            <person name="He G."/>
            <person name="Labutti K."/>
            <person name="Lipzen A."/>
            <person name="Ng V."/>
            <person name="Sandor L."/>
            <person name="Barry K."/>
            <person name="Martinez A.T."/>
            <person name="Xiao Y."/>
            <person name="Gibbons J.G."/>
            <person name="Terashima K."/>
            <person name="Hibbett D.S."/>
            <person name="Grigoriev I.V."/>
        </authorList>
    </citation>
    <scope>NUCLEOTIDE SEQUENCE</scope>
    <source>
        <strain evidence="2">TFB10827</strain>
    </source>
</reference>
<proteinExistence type="predicted"/>
<evidence type="ECO:0000313" key="3">
    <source>
        <dbReference type="Proteomes" id="UP001163828"/>
    </source>
</evidence>
<feature type="domain" description="F-box" evidence="1">
    <location>
        <begin position="165"/>
        <end position="211"/>
    </location>
</feature>
<dbReference type="EMBL" id="MU790742">
    <property type="protein sequence ID" value="KAJ3993787.1"/>
    <property type="molecule type" value="Genomic_DNA"/>
</dbReference>
<dbReference type="InterPro" id="IPR036047">
    <property type="entry name" value="F-box-like_dom_sf"/>
</dbReference>
<keyword evidence="3" id="KW-1185">Reference proteome</keyword>
<dbReference type="PROSITE" id="PS50181">
    <property type="entry name" value="FBOX"/>
    <property type="match status" value="1"/>
</dbReference>